<protein>
    <submittedName>
        <fullName evidence="5">Pol polyprotein</fullName>
    </submittedName>
</protein>
<reference evidence="5 6" key="1">
    <citation type="journal article" date="2021" name="Elife">
        <title>Chloroplast acquisition without the gene transfer in kleptoplastic sea slugs, Plakobranchus ocellatus.</title>
        <authorList>
            <person name="Maeda T."/>
            <person name="Takahashi S."/>
            <person name="Yoshida T."/>
            <person name="Shimamura S."/>
            <person name="Takaki Y."/>
            <person name="Nagai Y."/>
            <person name="Toyoda A."/>
            <person name="Suzuki Y."/>
            <person name="Arimoto A."/>
            <person name="Ishii H."/>
            <person name="Satoh N."/>
            <person name="Nishiyama T."/>
            <person name="Hasebe M."/>
            <person name="Maruyama T."/>
            <person name="Minagawa J."/>
            <person name="Obokata J."/>
            <person name="Shigenobu S."/>
        </authorList>
    </citation>
    <scope>NUCLEOTIDE SEQUENCE [LARGE SCALE GENOMIC DNA]</scope>
</reference>
<proteinExistence type="predicted"/>
<dbReference type="InterPro" id="IPR001878">
    <property type="entry name" value="Znf_CCHC"/>
</dbReference>
<dbReference type="GO" id="GO:0008270">
    <property type="term" value="F:zinc ion binding"/>
    <property type="evidence" value="ECO:0007669"/>
    <property type="project" value="UniProtKB-KW"/>
</dbReference>
<dbReference type="PROSITE" id="PS50994">
    <property type="entry name" value="INTEGRASE"/>
    <property type="match status" value="1"/>
</dbReference>
<sequence length="943" mass="106448">MATMEEIVKKADLLGYRGEKREENLKQEFKLLEERQEKKEEAERQAREKKEEAERQEKKEEAERQERKEEADRKERLELEKMKLDAEMKLLQAKIEAGIIKNEPDGSSARSSNAGAKHPKLPNFQDGSDDFDIWLTRFERFAESNGWSREKWSSSLCALLTGRALDCYGRLLAEQAKDYDKVKEALMKRYGLTEDGYRRKFRTCKPAEGESPDMFIVRILTYLDRSIELSKTNKSYEKLKDLIVREQFMDACPEDLATSLREKDLPTLERVAMEADLFLRARNRKLYDQPRKLFQGNARPQMDSVRPLEPEKRFNGGQRAGEAKTSVADQRSCFKCKKTGHIARYCTAVDSTTKKASAGVVVKTTEVNTAEVRKPAEGPTMEVTYDLQSEVEGGMLKLACGKSVPVMTNCAALRDPEKSRSLGLLVLKGEIGGREVDVMRDTGCEGVVVRKQLVDASQLTGECCLLLRIDNTALLAEKAVIGLRTPFLSGEVKALCIPDAICDVIVGNVEGARSPENPNMSVMVGAATTRAQAKREAVTKPLRVPGIERHVGVDREQLIRLRQEDSRIQALVDAGRTSRRGGKIVSFDKARGIVYRRYQDLGRNVDVKQRVAIDLVGPINPPSEAGHRFILTLVDFAEAVPLRKIDTESVAEALVDIYSRLVVPEEVLSDQGTQFISDCMKEVCRLLGIKQKTTTPYHPMCNGLVERFNATLKTCLRRLCSEQPRQWHRYINPLLFANREVPQESTHFPPFELLYGRTVRGPMHILRRQATTEERPPTSSLAIPTASVTVIEDLEGEHFNDSDCEALPELGGWGSKETVNDLKFGDELTPDQRRQLEEVALMYSSIFSDRPGTASTEEHCIELTSSIPVRQRPYPVPYAMRQTLRDELREMEDLGVIRKSSSPYASPVVVVKKKDGTLGCNKATSIYFDNFNDQNPTIRQTNK</sequence>
<feature type="region of interest" description="Disordered" evidence="2">
    <location>
        <begin position="102"/>
        <end position="124"/>
    </location>
</feature>
<dbReference type="SUPFAM" id="SSF56672">
    <property type="entry name" value="DNA/RNA polymerases"/>
    <property type="match status" value="1"/>
</dbReference>
<dbReference type="GO" id="GO:0003676">
    <property type="term" value="F:nucleic acid binding"/>
    <property type="evidence" value="ECO:0007669"/>
    <property type="project" value="InterPro"/>
</dbReference>
<gene>
    <name evidence="5" type="ORF">PoB_002122700</name>
</gene>
<dbReference type="SUPFAM" id="SSF53098">
    <property type="entry name" value="Ribonuclease H-like"/>
    <property type="match status" value="1"/>
</dbReference>
<dbReference type="GO" id="GO:0015074">
    <property type="term" value="P:DNA integration"/>
    <property type="evidence" value="ECO:0007669"/>
    <property type="project" value="InterPro"/>
</dbReference>
<dbReference type="PANTHER" id="PTHR46888">
    <property type="entry name" value="ZINC KNUCKLE DOMAINCONTAINING PROTEIN-RELATED"/>
    <property type="match status" value="1"/>
</dbReference>
<accession>A0AAV3ZJJ7</accession>
<evidence type="ECO:0000259" key="3">
    <source>
        <dbReference type="PROSITE" id="PS50158"/>
    </source>
</evidence>
<comment type="caution">
    <text evidence="5">The sequence shown here is derived from an EMBL/GenBank/DDBJ whole genome shotgun (WGS) entry which is preliminary data.</text>
</comment>
<evidence type="ECO:0000313" key="5">
    <source>
        <dbReference type="EMBL" id="GFN94721.1"/>
    </source>
</evidence>
<evidence type="ECO:0000256" key="1">
    <source>
        <dbReference type="PROSITE-ProRule" id="PRU00047"/>
    </source>
</evidence>
<dbReference type="PROSITE" id="PS50158">
    <property type="entry name" value="ZF_CCHC"/>
    <property type="match status" value="1"/>
</dbReference>
<dbReference type="InterPro" id="IPR038269">
    <property type="entry name" value="SCAN_sf"/>
</dbReference>
<dbReference type="InterPro" id="IPR001584">
    <property type="entry name" value="Integrase_cat-core"/>
</dbReference>
<dbReference type="Gene3D" id="4.10.60.10">
    <property type="entry name" value="Zinc finger, CCHC-type"/>
    <property type="match status" value="1"/>
</dbReference>
<organism evidence="5 6">
    <name type="scientific">Plakobranchus ocellatus</name>
    <dbReference type="NCBI Taxonomy" id="259542"/>
    <lineage>
        <taxon>Eukaryota</taxon>
        <taxon>Metazoa</taxon>
        <taxon>Spiralia</taxon>
        <taxon>Lophotrochozoa</taxon>
        <taxon>Mollusca</taxon>
        <taxon>Gastropoda</taxon>
        <taxon>Heterobranchia</taxon>
        <taxon>Euthyneura</taxon>
        <taxon>Panpulmonata</taxon>
        <taxon>Sacoglossa</taxon>
        <taxon>Placobranchoidea</taxon>
        <taxon>Plakobranchidae</taxon>
        <taxon>Plakobranchus</taxon>
    </lineage>
</organism>
<dbReference type="FunFam" id="3.30.420.10:FF:000032">
    <property type="entry name" value="Retrovirus-related Pol polyprotein from transposon 297-like Protein"/>
    <property type="match status" value="1"/>
</dbReference>
<dbReference type="SMART" id="SM00343">
    <property type="entry name" value="ZnF_C2HC"/>
    <property type="match status" value="1"/>
</dbReference>
<keyword evidence="1" id="KW-0863">Zinc-finger</keyword>
<keyword evidence="1" id="KW-0862">Zinc</keyword>
<keyword evidence="6" id="KW-1185">Reference proteome</keyword>
<dbReference type="SUPFAM" id="SSF47353">
    <property type="entry name" value="Retrovirus capsid dimerization domain-like"/>
    <property type="match status" value="1"/>
</dbReference>
<dbReference type="InterPro" id="IPR036397">
    <property type="entry name" value="RNaseH_sf"/>
</dbReference>
<name>A0AAV3ZJJ7_9GAST</name>
<dbReference type="Proteomes" id="UP000735302">
    <property type="component" value="Unassembled WGS sequence"/>
</dbReference>
<dbReference type="SUPFAM" id="SSF57756">
    <property type="entry name" value="Retrovirus zinc finger-like domains"/>
    <property type="match status" value="1"/>
</dbReference>
<feature type="domain" description="Integrase catalytic" evidence="4">
    <location>
        <begin position="599"/>
        <end position="758"/>
    </location>
</feature>
<dbReference type="EMBL" id="BLXT01002468">
    <property type="protein sequence ID" value="GFN94721.1"/>
    <property type="molecule type" value="Genomic_DNA"/>
</dbReference>
<dbReference type="PANTHER" id="PTHR46888:SF1">
    <property type="entry name" value="RIBONUCLEASE H"/>
    <property type="match status" value="1"/>
</dbReference>
<dbReference type="InterPro" id="IPR036875">
    <property type="entry name" value="Znf_CCHC_sf"/>
</dbReference>
<evidence type="ECO:0000313" key="6">
    <source>
        <dbReference type="Proteomes" id="UP000735302"/>
    </source>
</evidence>
<keyword evidence="1" id="KW-0479">Metal-binding</keyword>
<evidence type="ECO:0000256" key="2">
    <source>
        <dbReference type="SAM" id="MobiDB-lite"/>
    </source>
</evidence>
<evidence type="ECO:0000259" key="4">
    <source>
        <dbReference type="PROSITE" id="PS50994"/>
    </source>
</evidence>
<dbReference type="Gene3D" id="3.30.420.10">
    <property type="entry name" value="Ribonuclease H-like superfamily/Ribonuclease H"/>
    <property type="match status" value="1"/>
</dbReference>
<dbReference type="Gene3D" id="1.10.4020.10">
    <property type="entry name" value="DNA breaking-rejoining enzymes"/>
    <property type="match status" value="1"/>
</dbReference>
<feature type="domain" description="CCHC-type" evidence="3">
    <location>
        <begin position="333"/>
        <end position="346"/>
    </location>
</feature>
<dbReference type="Gene3D" id="3.10.10.10">
    <property type="entry name" value="HIV Type 1 Reverse Transcriptase, subunit A, domain 1"/>
    <property type="match status" value="1"/>
</dbReference>
<dbReference type="AlphaFoldDB" id="A0AAV3ZJJ7"/>
<dbReference type="InterPro" id="IPR012337">
    <property type="entry name" value="RNaseH-like_sf"/>
</dbReference>
<feature type="region of interest" description="Disordered" evidence="2">
    <location>
        <begin position="33"/>
        <end position="73"/>
    </location>
</feature>
<dbReference type="InterPro" id="IPR043502">
    <property type="entry name" value="DNA/RNA_pol_sf"/>
</dbReference>